<organism evidence="2 3">
    <name type="scientific">Streptomyces andamanensis</name>
    <dbReference type="NCBI Taxonomy" id="1565035"/>
    <lineage>
        <taxon>Bacteria</taxon>
        <taxon>Bacillati</taxon>
        <taxon>Actinomycetota</taxon>
        <taxon>Actinomycetes</taxon>
        <taxon>Kitasatosporales</taxon>
        <taxon>Streptomycetaceae</taxon>
        <taxon>Streptomyces</taxon>
    </lineage>
</organism>
<feature type="transmembrane region" description="Helical" evidence="1">
    <location>
        <begin position="73"/>
        <end position="94"/>
    </location>
</feature>
<sequence>MEKRLEAGWVQRIAWSVLVWGSLGLLVWVPFLYVAIRRRRGSDWAAFAAFALYEGVTVTWMSVLPDQDDGDAVLGIVIILCLLAATLMLLLAMFDRRAAGAAPAPQAHGAGAYGAVPGGAAAPGPYGNPYRGPYGP</sequence>
<dbReference type="Proteomes" id="UP001595824">
    <property type="component" value="Unassembled WGS sequence"/>
</dbReference>
<feature type="transmembrane region" description="Helical" evidence="1">
    <location>
        <begin position="43"/>
        <end position="61"/>
    </location>
</feature>
<keyword evidence="1" id="KW-0812">Transmembrane</keyword>
<gene>
    <name evidence="2" type="ORF">ACFPC0_07855</name>
</gene>
<reference evidence="3" key="1">
    <citation type="journal article" date="2019" name="Int. J. Syst. Evol. Microbiol.">
        <title>The Global Catalogue of Microorganisms (GCM) 10K type strain sequencing project: providing services to taxonomists for standard genome sequencing and annotation.</title>
        <authorList>
            <consortium name="The Broad Institute Genomics Platform"/>
            <consortium name="The Broad Institute Genome Sequencing Center for Infectious Disease"/>
            <person name="Wu L."/>
            <person name="Ma J."/>
        </authorList>
    </citation>
    <scope>NUCLEOTIDE SEQUENCE [LARGE SCALE GENOMIC DNA]</scope>
    <source>
        <strain evidence="3">PCU 347</strain>
    </source>
</reference>
<evidence type="ECO:0008006" key="4">
    <source>
        <dbReference type="Google" id="ProtNLM"/>
    </source>
</evidence>
<protein>
    <recommendedName>
        <fullName evidence="4">Integral membrane protein</fullName>
    </recommendedName>
</protein>
<dbReference type="RefSeq" id="WP_018566930.1">
    <property type="nucleotide sequence ID" value="NZ_JBHSDP010000008.1"/>
</dbReference>
<feature type="transmembrane region" description="Helical" evidence="1">
    <location>
        <begin position="13"/>
        <end position="36"/>
    </location>
</feature>
<keyword evidence="1" id="KW-1133">Transmembrane helix</keyword>
<keyword evidence="1" id="KW-0472">Membrane</keyword>
<comment type="caution">
    <text evidence="2">The sequence shown here is derived from an EMBL/GenBank/DDBJ whole genome shotgun (WGS) entry which is preliminary data.</text>
</comment>
<evidence type="ECO:0000313" key="2">
    <source>
        <dbReference type="EMBL" id="MFC4327743.1"/>
    </source>
</evidence>
<evidence type="ECO:0000256" key="1">
    <source>
        <dbReference type="SAM" id="Phobius"/>
    </source>
</evidence>
<keyword evidence="3" id="KW-1185">Reference proteome</keyword>
<name>A0ABV8TAW3_9ACTN</name>
<proteinExistence type="predicted"/>
<accession>A0ABV8TAW3</accession>
<evidence type="ECO:0000313" key="3">
    <source>
        <dbReference type="Proteomes" id="UP001595824"/>
    </source>
</evidence>
<dbReference type="EMBL" id="JBHSDP010000008">
    <property type="protein sequence ID" value="MFC4327743.1"/>
    <property type="molecule type" value="Genomic_DNA"/>
</dbReference>